<gene>
    <name evidence="5" type="ORF">Z043_126044</name>
</gene>
<feature type="non-terminal residue" evidence="5">
    <location>
        <position position="1"/>
    </location>
</feature>
<evidence type="ECO:0000259" key="4">
    <source>
        <dbReference type="Pfam" id="PF14484"/>
    </source>
</evidence>
<feature type="non-terminal residue" evidence="5">
    <location>
        <position position="88"/>
    </location>
</feature>
<feature type="domain" description="FISNA" evidence="4">
    <location>
        <begin position="53"/>
        <end position="88"/>
    </location>
</feature>
<dbReference type="EMBL" id="JARO02022119">
    <property type="protein sequence ID" value="KPP56348.1"/>
    <property type="molecule type" value="Genomic_DNA"/>
</dbReference>
<reference evidence="5 6" key="1">
    <citation type="submission" date="2015-08" db="EMBL/GenBank/DDBJ databases">
        <title>The genome of the Asian arowana (Scleropages formosus).</title>
        <authorList>
            <person name="Tan M.H."/>
            <person name="Gan H.M."/>
            <person name="Croft L.J."/>
            <person name="Austin C.M."/>
        </authorList>
    </citation>
    <scope>NUCLEOTIDE SEQUENCE [LARGE SCALE GENOMIC DNA]</scope>
    <source>
        <strain evidence="5">Aro1</strain>
    </source>
</reference>
<keyword evidence="2" id="KW-0963">Cytoplasm</keyword>
<dbReference type="GO" id="GO:0005737">
    <property type="term" value="C:cytoplasm"/>
    <property type="evidence" value="ECO:0007669"/>
    <property type="project" value="UniProtKB-SubCell"/>
</dbReference>
<sequence length="88" mass="10320">DGNDLESESQIQKMCGREGVLKITLYILRTMNQKDLANTLEKNELLKKCQHKYRCNLKKNFECVLERNAKQGNPVLLNKIYTELYITK</sequence>
<dbReference type="InterPro" id="IPR050637">
    <property type="entry name" value="NLRP_innate_immun_reg"/>
</dbReference>
<dbReference type="Proteomes" id="UP000034805">
    <property type="component" value="Unassembled WGS sequence"/>
</dbReference>
<comment type="subcellular location">
    <subcellularLocation>
        <location evidence="1">Cytoplasm</location>
    </subcellularLocation>
</comment>
<keyword evidence="3" id="KW-0677">Repeat</keyword>
<dbReference type="PANTHER" id="PTHR45690:SF19">
    <property type="entry name" value="NACHT, LRR AND PYD DOMAINS-CONTAINING PROTEIN 3"/>
    <property type="match status" value="1"/>
</dbReference>
<dbReference type="Gene3D" id="1.10.533.10">
    <property type="entry name" value="Death Domain, Fas"/>
    <property type="match status" value="1"/>
</dbReference>
<evidence type="ECO:0000313" key="6">
    <source>
        <dbReference type="Proteomes" id="UP000034805"/>
    </source>
</evidence>
<protein>
    <recommendedName>
        <fullName evidence="4">FISNA domain-containing protein</fullName>
    </recommendedName>
</protein>
<comment type="caution">
    <text evidence="5">The sequence shown here is derived from an EMBL/GenBank/DDBJ whole genome shotgun (WGS) entry which is preliminary data.</text>
</comment>
<dbReference type="Pfam" id="PF14484">
    <property type="entry name" value="FISNA"/>
    <property type="match status" value="1"/>
</dbReference>
<dbReference type="InterPro" id="IPR029495">
    <property type="entry name" value="NACHT-assoc"/>
</dbReference>
<accession>A0A0P7TS68</accession>
<name>A0A0P7TS68_SCLFO</name>
<dbReference type="PANTHER" id="PTHR45690">
    <property type="entry name" value="NACHT, LRR AND PYD DOMAINS-CONTAINING PROTEIN 12"/>
    <property type="match status" value="1"/>
</dbReference>
<evidence type="ECO:0000256" key="1">
    <source>
        <dbReference type="ARBA" id="ARBA00004496"/>
    </source>
</evidence>
<dbReference type="InterPro" id="IPR011029">
    <property type="entry name" value="DEATH-like_dom_sf"/>
</dbReference>
<proteinExistence type="predicted"/>
<evidence type="ECO:0000256" key="2">
    <source>
        <dbReference type="ARBA" id="ARBA00022490"/>
    </source>
</evidence>
<evidence type="ECO:0000256" key="3">
    <source>
        <dbReference type="ARBA" id="ARBA00022737"/>
    </source>
</evidence>
<evidence type="ECO:0000313" key="5">
    <source>
        <dbReference type="EMBL" id="KPP56348.1"/>
    </source>
</evidence>
<organism evidence="5 6">
    <name type="scientific">Scleropages formosus</name>
    <name type="common">Asian bonytongue</name>
    <name type="synonym">Osteoglossum formosum</name>
    <dbReference type="NCBI Taxonomy" id="113540"/>
    <lineage>
        <taxon>Eukaryota</taxon>
        <taxon>Metazoa</taxon>
        <taxon>Chordata</taxon>
        <taxon>Craniata</taxon>
        <taxon>Vertebrata</taxon>
        <taxon>Euteleostomi</taxon>
        <taxon>Actinopterygii</taxon>
        <taxon>Neopterygii</taxon>
        <taxon>Teleostei</taxon>
        <taxon>Osteoglossocephala</taxon>
        <taxon>Osteoglossomorpha</taxon>
        <taxon>Osteoglossiformes</taxon>
        <taxon>Osteoglossidae</taxon>
        <taxon>Scleropages</taxon>
    </lineage>
</organism>
<dbReference type="AlphaFoldDB" id="A0A0P7TS68"/>